<name>A0A2L0RTM3_9PSED</name>
<keyword evidence="1" id="KW-0812">Transmembrane</keyword>
<evidence type="ECO:0000313" key="2">
    <source>
        <dbReference type="EMBL" id="AUZ45350.1"/>
    </source>
</evidence>
<accession>A0A2L0RTM3</accession>
<feature type="transmembrane region" description="Helical" evidence="1">
    <location>
        <begin position="49"/>
        <end position="69"/>
    </location>
</feature>
<evidence type="ECO:0000313" key="3">
    <source>
        <dbReference type="Proteomes" id="UP000239888"/>
    </source>
</evidence>
<dbReference type="EMBL" id="CP018049">
    <property type="protein sequence ID" value="AUZ45350.1"/>
    <property type="molecule type" value="Genomic_DNA"/>
</dbReference>
<organism evidence="2 3">
    <name type="scientific">Pseudomonas orientalis</name>
    <dbReference type="NCBI Taxonomy" id="76758"/>
    <lineage>
        <taxon>Bacteria</taxon>
        <taxon>Pseudomonadati</taxon>
        <taxon>Pseudomonadota</taxon>
        <taxon>Gammaproteobacteria</taxon>
        <taxon>Pseudomonadales</taxon>
        <taxon>Pseudomonadaceae</taxon>
        <taxon>Pseudomonas</taxon>
    </lineage>
</organism>
<reference evidence="2 3" key="1">
    <citation type="journal article" date="2018" name="Front. Microbiol.">
        <title>Pseudomonas orientalis F9: A Potent Antagonist against Phytopathogens with Phytotoxic Effect in the Apple Flower.</title>
        <authorList>
            <person name="Zengerer V."/>
            <person name="Schmid M."/>
            <person name="Bieri M."/>
            <person name="Muller D.C."/>
            <person name="Remus-Emsermann M.N.P."/>
            <person name="Ahrens C.H."/>
            <person name="Pelludat C."/>
        </authorList>
    </citation>
    <scope>NUCLEOTIDE SEQUENCE [LARGE SCALE GENOMIC DNA]</scope>
    <source>
        <strain evidence="2 3">F9</strain>
    </source>
</reference>
<gene>
    <name evidence="2" type="ORF">BOP93_06985</name>
</gene>
<feature type="transmembrane region" description="Helical" evidence="1">
    <location>
        <begin position="20"/>
        <end position="37"/>
    </location>
</feature>
<evidence type="ECO:0000256" key="1">
    <source>
        <dbReference type="SAM" id="Phobius"/>
    </source>
</evidence>
<dbReference type="AlphaFoldDB" id="A0A2L0RTM3"/>
<protein>
    <submittedName>
        <fullName evidence="2">Uncharacterized protein</fullName>
    </submittedName>
</protein>
<keyword evidence="1" id="KW-0472">Membrane</keyword>
<sequence length="172" mass="19423">MLYTNTNRWTAVQNFLDIKLLKAFFGSMVAYPFVFAANSKFVGSVTSAMSIVVCMSFLMVGYAFISWLFNRVDAYLIDQNGARTNHIDGLMSFVRTGAFVFFLFVLYRILLTGYLKVNVDTILPELYLLGHLPRTTFNYAHNTAVITNVAIIFPIVTAVVYSALAILRRSTR</sequence>
<keyword evidence="1" id="KW-1133">Transmembrane helix</keyword>
<dbReference type="RefSeq" id="WP_104502071.1">
    <property type="nucleotide sequence ID" value="NZ_CP018049.1"/>
</dbReference>
<proteinExistence type="predicted"/>
<dbReference type="Proteomes" id="UP000239888">
    <property type="component" value="Chromosome"/>
</dbReference>
<feature type="transmembrane region" description="Helical" evidence="1">
    <location>
        <begin position="90"/>
        <end position="110"/>
    </location>
</feature>
<feature type="transmembrane region" description="Helical" evidence="1">
    <location>
        <begin position="145"/>
        <end position="167"/>
    </location>
</feature>
<dbReference type="KEGG" id="poi:BOP93_06985"/>